<dbReference type="Proteomes" id="UP001611263">
    <property type="component" value="Unassembled WGS sequence"/>
</dbReference>
<dbReference type="EMBL" id="JBIRUQ010000006">
    <property type="protein sequence ID" value="MFI1463818.1"/>
    <property type="molecule type" value="Genomic_DNA"/>
</dbReference>
<evidence type="ECO:0000313" key="3">
    <source>
        <dbReference type="Proteomes" id="UP001611263"/>
    </source>
</evidence>
<name>A0ABW7TS16_9NOCA</name>
<organism evidence="2 3">
    <name type="scientific">Nocardia carnea</name>
    <dbReference type="NCBI Taxonomy" id="37328"/>
    <lineage>
        <taxon>Bacteria</taxon>
        <taxon>Bacillati</taxon>
        <taxon>Actinomycetota</taxon>
        <taxon>Actinomycetes</taxon>
        <taxon>Mycobacteriales</taxon>
        <taxon>Nocardiaceae</taxon>
        <taxon>Nocardia</taxon>
    </lineage>
</organism>
<accession>A0ABW7TS16</accession>
<protein>
    <submittedName>
        <fullName evidence="2">Uncharacterized protein</fullName>
    </submittedName>
</protein>
<keyword evidence="3" id="KW-1185">Reference proteome</keyword>
<comment type="caution">
    <text evidence="2">The sequence shown here is derived from an EMBL/GenBank/DDBJ whole genome shotgun (WGS) entry which is preliminary data.</text>
</comment>
<evidence type="ECO:0000256" key="1">
    <source>
        <dbReference type="SAM" id="SignalP"/>
    </source>
</evidence>
<reference evidence="2 3" key="1">
    <citation type="submission" date="2024-10" db="EMBL/GenBank/DDBJ databases">
        <title>The Natural Products Discovery Center: Release of the First 8490 Sequenced Strains for Exploring Actinobacteria Biosynthetic Diversity.</title>
        <authorList>
            <person name="Kalkreuter E."/>
            <person name="Kautsar S.A."/>
            <person name="Yang D."/>
            <person name="Bader C.D."/>
            <person name="Teijaro C.N."/>
            <person name="Fluegel L."/>
            <person name="Davis C.M."/>
            <person name="Simpson J.R."/>
            <person name="Lauterbach L."/>
            <person name="Steele A.D."/>
            <person name="Gui C."/>
            <person name="Meng S."/>
            <person name="Li G."/>
            <person name="Viehrig K."/>
            <person name="Ye F."/>
            <person name="Su P."/>
            <person name="Kiefer A.F."/>
            <person name="Nichols A."/>
            <person name="Cepeda A.J."/>
            <person name="Yan W."/>
            <person name="Fan B."/>
            <person name="Jiang Y."/>
            <person name="Adhikari A."/>
            <person name="Zheng C.-J."/>
            <person name="Schuster L."/>
            <person name="Cowan T.M."/>
            <person name="Smanski M.J."/>
            <person name="Chevrette M.G."/>
            <person name="De Carvalho L.P.S."/>
            <person name="Shen B."/>
        </authorList>
    </citation>
    <scope>NUCLEOTIDE SEQUENCE [LARGE SCALE GENOMIC DNA]</scope>
    <source>
        <strain evidence="2 3">NPDC020568</strain>
    </source>
</reference>
<dbReference type="GeneID" id="93507744"/>
<gene>
    <name evidence="2" type="ORF">ACH4WX_24125</name>
</gene>
<evidence type="ECO:0000313" key="2">
    <source>
        <dbReference type="EMBL" id="MFI1463818.1"/>
    </source>
</evidence>
<dbReference type="RefSeq" id="WP_033246510.1">
    <property type="nucleotide sequence ID" value="NZ_JBIRUQ010000006.1"/>
</dbReference>
<keyword evidence="1" id="KW-0732">Signal</keyword>
<feature type="chain" id="PRO_5046323943" evidence="1">
    <location>
        <begin position="31"/>
        <end position="116"/>
    </location>
</feature>
<proteinExistence type="predicted"/>
<sequence length="116" mass="11368">MNLFRTIIAASSIVLAPVAITMAVPGAAQATPLGCTAGFLGLGAAAAGSAGGVTTVPSLLAAGGATAVIFDQCPMMPKEGQVMDIPAGATCVALDNPKNRVPCPSKARVYPGQMVA</sequence>
<feature type="signal peptide" evidence="1">
    <location>
        <begin position="1"/>
        <end position="30"/>
    </location>
</feature>